<dbReference type="InterPro" id="IPR003644">
    <property type="entry name" value="Calx_beta"/>
</dbReference>
<dbReference type="Gene3D" id="2.60.40.2030">
    <property type="match status" value="2"/>
</dbReference>
<evidence type="ECO:0000313" key="5">
    <source>
        <dbReference type="EMBL" id="KAK6312695.1"/>
    </source>
</evidence>
<dbReference type="InterPro" id="IPR051561">
    <property type="entry name" value="FRAS1_ECM"/>
</dbReference>
<reference evidence="5 6" key="1">
    <citation type="submission" date="2021-04" db="EMBL/GenBank/DDBJ databases">
        <authorList>
            <person name="De Guttry C."/>
            <person name="Zahm M."/>
            <person name="Klopp C."/>
            <person name="Cabau C."/>
            <person name="Louis A."/>
            <person name="Berthelot C."/>
            <person name="Parey E."/>
            <person name="Roest Crollius H."/>
            <person name="Montfort J."/>
            <person name="Robinson-Rechavi M."/>
            <person name="Bucao C."/>
            <person name="Bouchez O."/>
            <person name="Gislard M."/>
            <person name="Lluch J."/>
            <person name="Milhes M."/>
            <person name="Lampietro C."/>
            <person name="Lopez Roques C."/>
            <person name="Donnadieu C."/>
            <person name="Braasch I."/>
            <person name="Desvignes T."/>
            <person name="Postlethwait J."/>
            <person name="Bobe J."/>
            <person name="Wedekind C."/>
            <person name="Guiguen Y."/>
        </authorList>
    </citation>
    <scope>NUCLEOTIDE SEQUENCE [LARGE SCALE GENOMIC DNA]</scope>
    <source>
        <strain evidence="5">Cs_M1</strain>
        <tissue evidence="5">Blood</tissue>
    </source>
</reference>
<evidence type="ECO:0000313" key="6">
    <source>
        <dbReference type="Proteomes" id="UP001356427"/>
    </source>
</evidence>
<dbReference type="GO" id="GO:0007154">
    <property type="term" value="P:cell communication"/>
    <property type="evidence" value="ECO:0007669"/>
    <property type="project" value="InterPro"/>
</dbReference>
<evidence type="ECO:0000256" key="2">
    <source>
        <dbReference type="ARBA" id="ARBA00022737"/>
    </source>
</evidence>
<keyword evidence="3" id="KW-0106">Calcium</keyword>
<dbReference type="EMBL" id="JAGTTL010000014">
    <property type="protein sequence ID" value="KAK6312695.1"/>
    <property type="molecule type" value="Genomic_DNA"/>
</dbReference>
<feature type="domain" description="Calx-beta" evidence="4">
    <location>
        <begin position="109"/>
        <end position="213"/>
    </location>
</feature>
<evidence type="ECO:0000259" key="4">
    <source>
        <dbReference type="SMART" id="SM00237"/>
    </source>
</evidence>
<dbReference type="InterPro" id="IPR038081">
    <property type="entry name" value="CalX-like_sf"/>
</dbReference>
<accession>A0AAN8QQL5</accession>
<organism evidence="5 6">
    <name type="scientific">Coregonus suidteri</name>
    <dbReference type="NCBI Taxonomy" id="861788"/>
    <lineage>
        <taxon>Eukaryota</taxon>
        <taxon>Metazoa</taxon>
        <taxon>Chordata</taxon>
        <taxon>Craniata</taxon>
        <taxon>Vertebrata</taxon>
        <taxon>Euteleostomi</taxon>
        <taxon>Actinopterygii</taxon>
        <taxon>Neopterygii</taxon>
        <taxon>Teleostei</taxon>
        <taxon>Protacanthopterygii</taxon>
        <taxon>Salmoniformes</taxon>
        <taxon>Salmonidae</taxon>
        <taxon>Coregoninae</taxon>
        <taxon>Coregonus</taxon>
    </lineage>
</organism>
<sequence>MQFEKTAYKVKENEGVLSIPIVRTGDLTFKSSVLCFTRTMSAMVMDDFEERRNADDSRIIFLKGEKVKNCTVHINDDSVFEPEEEFQVHLGTPLGDHWSGALVGVSDMVTVIITNDEDAPTIEFEQTSYQVREPPGPDGIEVLNIKVVRSGDQDRTSKVRCSTRDGSAQSGVDYNPKSRVLKFTPGMDHILFKVEILSNEDREWHESFSLVLGPDDPVEAV</sequence>
<dbReference type="GO" id="GO:0009653">
    <property type="term" value="P:anatomical structure morphogenesis"/>
    <property type="evidence" value="ECO:0007669"/>
    <property type="project" value="TreeGrafter"/>
</dbReference>
<keyword evidence="6" id="KW-1185">Reference proteome</keyword>
<comment type="caution">
    <text evidence="5">The sequence shown here is derived from an EMBL/GenBank/DDBJ whole genome shotgun (WGS) entry which is preliminary data.</text>
</comment>
<keyword evidence="2" id="KW-0677">Repeat</keyword>
<feature type="non-terminal residue" evidence="5">
    <location>
        <position position="221"/>
    </location>
</feature>
<protein>
    <recommendedName>
        <fullName evidence="4">Calx-beta domain-containing protein</fullName>
    </recommendedName>
</protein>
<dbReference type="Pfam" id="PF03160">
    <property type="entry name" value="Calx-beta"/>
    <property type="match status" value="1"/>
</dbReference>
<dbReference type="SUPFAM" id="SSF141072">
    <property type="entry name" value="CalX-like"/>
    <property type="match status" value="2"/>
</dbReference>
<keyword evidence="1" id="KW-0732">Signal</keyword>
<dbReference type="PANTHER" id="PTHR45739">
    <property type="entry name" value="MATRIX PROTEIN, PUTATIVE-RELATED"/>
    <property type="match status" value="1"/>
</dbReference>
<dbReference type="PANTHER" id="PTHR45739:SF1">
    <property type="entry name" value="EXTRACELLULAR MATRIX ORGANIZING PROTEIN FRAS1"/>
    <property type="match status" value="1"/>
</dbReference>
<dbReference type="AlphaFoldDB" id="A0AAN8QQL5"/>
<dbReference type="GO" id="GO:0016020">
    <property type="term" value="C:membrane"/>
    <property type="evidence" value="ECO:0007669"/>
    <property type="project" value="InterPro"/>
</dbReference>
<proteinExistence type="predicted"/>
<name>A0AAN8QQL5_9TELE</name>
<dbReference type="SMART" id="SM00237">
    <property type="entry name" value="Calx_beta"/>
    <property type="match status" value="2"/>
</dbReference>
<gene>
    <name evidence="5" type="ORF">J4Q44_G00160420</name>
</gene>
<evidence type="ECO:0000256" key="3">
    <source>
        <dbReference type="ARBA" id="ARBA00022837"/>
    </source>
</evidence>
<dbReference type="Proteomes" id="UP001356427">
    <property type="component" value="Unassembled WGS sequence"/>
</dbReference>
<evidence type="ECO:0000256" key="1">
    <source>
        <dbReference type="ARBA" id="ARBA00022729"/>
    </source>
</evidence>
<feature type="domain" description="Calx-beta" evidence="4">
    <location>
        <begin position="1"/>
        <end position="91"/>
    </location>
</feature>